<proteinExistence type="inferred from homology"/>
<keyword evidence="9" id="KW-0998">Cell outer membrane</keyword>
<evidence type="ECO:0000256" key="4">
    <source>
        <dbReference type="ARBA" id="ARBA00022692"/>
    </source>
</evidence>
<keyword evidence="8 14" id="KW-0675">Receptor</keyword>
<dbReference type="PANTHER" id="PTHR30069:SF29">
    <property type="entry name" value="HEMOGLOBIN AND HEMOGLOBIN-HAPTOGLOBIN-BINDING PROTEIN 1-RELATED"/>
    <property type="match status" value="1"/>
</dbReference>
<evidence type="ECO:0000256" key="3">
    <source>
        <dbReference type="ARBA" id="ARBA00022452"/>
    </source>
</evidence>
<sequence length="801" mass="86890">MKKYSRIHPLCLALAAAGFCSFPGIALATNNGVTASTTSSAINVGEVSSTTGALDTLGHLPSKKQVFESTQSIKVIGKKQMETAGPAGGAGQALAVAPGVNTQTDSPAGASRATISINGMKTGWSNIAGNANDGTVMVTFDGVPMVDPAYGVWGTPEVPQMSMIKGIAVTYGPGYPINRWFNNIGGSINFIPLQPTAKAGASIGGFYGSFNTRGVHFNVRTGNIDGWSAIIAGGMTSAGNYLNGYGFNNPSNNYAYYAKVIKKFHGGHFSFGAYAARGVSYRPLAIPVSPNSNVTVNGTDANGNPIPGPIYSQQTTGFYTTLPYSEYWKEAFNTSYILYSKFFDHLSRDLTLHNLLWYRHGSREHLHYNYYTGGYSNVALNQYYLAKSDTYGDKLYFTDRLPWNTVSFGGYFLNNKYNSLLEFYNSSPTQAQYNPIIGAPVNGSLAVPNGDSHSSYMYMTDLAAFIQDDIQPVRNVRITPGLRVVTFNTNFVNNEAAQFPLNGYNNGVNSYGTSGDRQPNSSTSFTDVEPSIGANWQITPNVAVYANYSTAYKAPAGATGTYAHDLASSLKPQSSTQYQFGVKAYVPHDGLLNHASFGANYYHLNDTNEIIPIPVVSHLYSLFASGSSTFSGVNLYFEDDPLYNIHIFSNLSFEKAVYSNYVNPHGVSYDGLPVSDVPAQTANIGAYYQWYHAGVVYEPRIWWQYTGAQSIYNNNTGAPTNQKLPAFGIWNAALRVNIGHQYLFAGLHKLSVNVDVLNLLNKQYNSYQYISSGGYYGVAGQMLADPGMPRAVFVSLEGHFA</sequence>
<feature type="domain" description="TonB-dependent receptor-like beta-barrel" evidence="12">
    <location>
        <begin position="296"/>
        <end position="759"/>
    </location>
</feature>
<keyword evidence="7 10" id="KW-0472">Membrane</keyword>
<dbReference type="SUPFAM" id="SSF56935">
    <property type="entry name" value="Porins"/>
    <property type="match status" value="1"/>
</dbReference>
<evidence type="ECO:0000256" key="2">
    <source>
        <dbReference type="ARBA" id="ARBA00022448"/>
    </source>
</evidence>
<accession>A0A3M8QYE3</accession>
<dbReference type="InterPro" id="IPR039426">
    <property type="entry name" value="TonB-dep_rcpt-like"/>
</dbReference>
<dbReference type="Gene3D" id="2.40.170.20">
    <property type="entry name" value="TonB-dependent receptor, beta-barrel domain"/>
    <property type="match status" value="1"/>
</dbReference>
<dbReference type="OrthoDB" id="5297155at2"/>
<dbReference type="InterPro" id="IPR000531">
    <property type="entry name" value="Beta-barrel_TonB"/>
</dbReference>
<evidence type="ECO:0000256" key="11">
    <source>
        <dbReference type="SAM" id="SignalP"/>
    </source>
</evidence>
<evidence type="ECO:0000256" key="10">
    <source>
        <dbReference type="RuleBase" id="RU003357"/>
    </source>
</evidence>
<protein>
    <submittedName>
        <fullName evidence="14">TonB-dependent receptor</fullName>
    </submittedName>
</protein>
<keyword evidence="6 10" id="KW-0798">TonB box</keyword>
<evidence type="ECO:0000256" key="5">
    <source>
        <dbReference type="ARBA" id="ARBA00022729"/>
    </source>
</evidence>
<keyword evidence="4" id="KW-0812">Transmembrane</keyword>
<evidence type="ECO:0000256" key="8">
    <source>
        <dbReference type="ARBA" id="ARBA00023170"/>
    </source>
</evidence>
<feature type="signal peptide" evidence="11">
    <location>
        <begin position="1"/>
        <end position="28"/>
    </location>
</feature>
<dbReference type="EMBL" id="RIZI01000175">
    <property type="protein sequence ID" value="RNF60452.1"/>
    <property type="molecule type" value="Genomic_DNA"/>
</dbReference>
<gene>
    <name evidence="14" type="ORF">EC580_09350</name>
</gene>
<evidence type="ECO:0000256" key="7">
    <source>
        <dbReference type="ARBA" id="ARBA00023136"/>
    </source>
</evidence>
<reference evidence="14" key="1">
    <citation type="submission" date="2018-10" db="EMBL/GenBank/DDBJ databases">
        <title>Acidithiobacillus sulfuriphilus sp. nov.: an extremely acidophilic sulfur-oxidizing chemolithotroph isolated from a neutral pH environment.</title>
        <authorList>
            <person name="Falagan C."/>
            <person name="Moya-Beltran A."/>
            <person name="Quatrini R."/>
            <person name="Johnson D.B."/>
        </authorList>
    </citation>
    <scope>NUCLEOTIDE SEQUENCE [LARGE SCALE GENOMIC DNA]</scope>
    <source>
        <strain evidence="14">CJ-2</strain>
    </source>
</reference>
<dbReference type="GO" id="GO:0044718">
    <property type="term" value="P:siderophore transmembrane transport"/>
    <property type="evidence" value="ECO:0007669"/>
    <property type="project" value="TreeGrafter"/>
</dbReference>
<feature type="chain" id="PRO_5018059351" evidence="11">
    <location>
        <begin position="29"/>
        <end position="801"/>
    </location>
</feature>
<comment type="caution">
    <text evidence="14">The sequence shown here is derived from an EMBL/GenBank/DDBJ whole genome shotgun (WGS) entry which is preliminary data.</text>
</comment>
<dbReference type="InterPro" id="IPR037066">
    <property type="entry name" value="Plug_dom_sf"/>
</dbReference>
<dbReference type="Pfam" id="PF07715">
    <property type="entry name" value="Plug"/>
    <property type="match status" value="1"/>
</dbReference>
<evidence type="ECO:0000256" key="1">
    <source>
        <dbReference type="ARBA" id="ARBA00004571"/>
    </source>
</evidence>
<keyword evidence="2" id="KW-0813">Transport</keyword>
<dbReference type="Pfam" id="PF00593">
    <property type="entry name" value="TonB_dep_Rec_b-barrel"/>
    <property type="match status" value="1"/>
</dbReference>
<name>A0A3M8QYE3_9PROT</name>
<dbReference type="InterPro" id="IPR012910">
    <property type="entry name" value="Plug_dom"/>
</dbReference>
<dbReference type="InterPro" id="IPR036942">
    <property type="entry name" value="Beta-barrel_TonB_sf"/>
</dbReference>
<feature type="domain" description="TonB-dependent receptor plug" evidence="13">
    <location>
        <begin position="67"/>
        <end position="174"/>
    </location>
</feature>
<comment type="subcellular location">
    <subcellularLocation>
        <location evidence="1">Cell outer membrane</location>
        <topology evidence="1">Multi-pass membrane protein</topology>
    </subcellularLocation>
</comment>
<keyword evidence="3" id="KW-1134">Transmembrane beta strand</keyword>
<evidence type="ECO:0000259" key="13">
    <source>
        <dbReference type="Pfam" id="PF07715"/>
    </source>
</evidence>
<dbReference type="AlphaFoldDB" id="A0A3M8QYE3"/>
<evidence type="ECO:0000259" key="12">
    <source>
        <dbReference type="Pfam" id="PF00593"/>
    </source>
</evidence>
<evidence type="ECO:0000313" key="14">
    <source>
        <dbReference type="EMBL" id="RNF60452.1"/>
    </source>
</evidence>
<keyword evidence="5 11" id="KW-0732">Signal</keyword>
<dbReference type="PANTHER" id="PTHR30069">
    <property type="entry name" value="TONB-DEPENDENT OUTER MEMBRANE RECEPTOR"/>
    <property type="match status" value="1"/>
</dbReference>
<dbReference type="GO" id="GO:0009279">
    <property type="term" value="C:cell outer membrane"/>
    <property type="evidence" value="ECO:0007669"/>
    <property type="project" value="UniProtKB-SubCell"/>
</dbReference>
<evidence type="ECO:0000256" key="6">
    <source>
        <dbReference type="ARBA" id="ARBA00023077"/>
    </source>
</evidence>
<organism evidence="14">
    <name type="scientific">Acidithiobacillus sulfuriphilus</name>
    <dbReference type="NCBI Taxonomy" id="1867749"/>
    <lineage>
        <taxon>Bacteria</taxon>
        <taxon>Pseudomonadati</taxon>
        <taxon>Pseudomonadota</taxon>
        <taxon>Acidithiobacillia</taxon>
        <taxon>Acidithiobacillales</taxon>
        <taxon>Acidithiobacillaceae</taxon>
        <taxon>Acidithiobacillus</taxon>
    </lineage>
</organism>
<dbReference type="Gene3D" id="2.170.130.10">
    <property type="entry name" value="TonB-dependent receptor, plug domain"/>
    <property type="match status" value="1"/>
</dbReference>
<dbReference type="GO" id="GO:0015344">
    <property type="term" value="F:siderophore uptake transmembrane transporter activity"/>
    <property type="evidence" value="ECO:0007669"/>
    <property type="project" value="TreeGrafter"/>
</dbReference>
<comment type="similarity">
    <text evidence="10">Belongs to the TonB-dependent receptor family.</text>
</comment>
<evidence type="ECO:0000256" key="9">
    <source>
        <dbReference type="ARBA" id="ARBA00023237"/>
    </source>
</evidence>
<dbReference type="RefSeq" id="WP_123104413.1">
    <property type="nucleotide sequence ID" value="NZ_CP127527.1"/>
</dbReference>